<dbReference type="InterPro" id="IPR050109">
    <property type="entry name" value="HTH-type_TetR-like_transc_reg"/>
</dbReference>
<organism evidence="7 8">
    <name type="scientific">Burkholderia aenigmatica</name>
    <dbReference type="NCBI Taxonomy" id="2015348"/>
    <lineage>
        <taxon>Bacteria</taxon>
        <taxon>Pseudomonadati</taxon>
        <taxon>Pseudomonadota</taxon>
        <taxon>Betaproteobacteria</taxon>
        <taxon>Burkholderiales</taxon>
        <taxon>Burkholderiaceae</taxon>
        <taxon>Burkholderia</taxon>
        <taxon>Burkholderia cepacia complex</taxon>
    </lineage>
</organism>
<accession>A0ABY6XRM8</accession>
<protein>
    <submittedName>
        <fullName evidence="7">HTH-type transcriptional regulator BetI</fullName>
    </submittedName>
</protein>
<dbReference type="Gene3D" id="1.10.357.10">
    <property type="entry name" value="Tetracycline Repressor, domain 2"/>
    <property type="match status" value="1"/>
</dbReference>
<dbReference type="PANTHER" id="PTHR30055:SF234">
    <property type="entry name" value="HTH-TYPE TRANSCRIPTIONAL REGULATOR BETI"/>
    <property type="match status" value="1"/>
</dbReference>
<dbReference type="PANTHER" id="PTHR30055">
    <property type="entry name" value="HTH-TYPE TRANSCRIPTIONAL REGULATOR RUTR"/>
    <property type="match status" value="1"/>
</dbReference>
<keyword evidence="1" id="KW-0805">Transcription regulation</keyword>
<dbReference type="InterPro" id="IPR009057">
    <property type="entry name" value="Homeodomain-like_sf"/>
</dbReference>
<dbReference type="PROSITE" id="PS50977">
    <property type="entry name" value="HTH_TETR_2"/>
    <property type="match status" value="1"/>
</dbReference>
<reference evidence="7 8" key="1">
    <citation type="submission" date="2019-09" db="EMBL/GenBank/DDBJ databases">
        <authorList>
            <person name="Depoorter E."/>
        </authorList>
    </citation>
    <scope>NUCLEOTIDE SEQUENCE [LARGE SCALE GENOMIC DNA]</scope>
    <source>
        <strain evidence="7 8">R-17378</strain>
    </source>
</reference>
<sequence>MDAPSIMTNPTSDTGKPTRRSQRVRSAAARHALINATLACLKDVGLANTSISEICRRSGLSRGALLHHFPHKNELLVASYVTWIGTKIDMLERRIAAGASVRDEVTAWHAQMRETFPTSLEFYWALQNDADLRERFNTALLSHPIGDDKSGHPVDTCIDASSMPSLTRYVIVCFIRGLCLQEFFVRDPSIPDQAFEHFIEILSTYIEHSLAAET</sequence>
<evidence type="ECO:0000256" key="1">
    <source>
        <dbReference type="ARBA" id="ARBA00023015"/>
    </source>
</evidence>
<dbReference type="SUPFAM" id="SSF46689">
    <property type="entry name" value="Homeodomain-like"/>
    <property type="match status" value="1"/>
</dbReference>
<proteinExistence type="predicted"/>
<comment type="caution">
    <text evidence="7">The sequence shown here is derived from an EMBL/GenBank/DDBJ whole genome shotgun (WGS) entry which is preliminary data.</text>
</comment>
<keyword evidence="2 4" id="KW-0238">DNA-binding</keyword>
<name>A0ABY6XRM8_9BURK</name>
<feature type="region of interest" description="Disordered" evidence="5">
    <location>
        <begin position="1"/>
        <end position="21"/>
    </location>
</feature>
<feature type="compositionally biased region" description="Polar residues" evidence="5">
    <location>
        <begin position="1"/>
        <end position="15"/>
    </location>
</feature>
<dbReference type="Pfam" id="PF00440">
    <property type="entry name" value="TetR_N"/>
    <property type="match status" value="1"/>
</dbReference>
<gene>
    <name evidence="7" type="primary">betI_1</name>
    <name evidence="7" type="ORF">BLA17378_02656</name>
</gene>
<evidence type="ECO:0000256" key="4">
    <source>
        <dbReference type="PROSITE-ProRule" id="PRU00335"/>
    </source>
</evidence>
<evidence type="ECO:0000256" key="2">
    <source>
        <dbReference type="ARBA" id="ARBA00023125"/>
    </source>
</evidence>
<dbReference type="Proteomes" id="UP000494120">
    <property type="component" value="Unassembled WGS sequence"/>
</dbReference>
<evidence type="ECO:0000313" key="8">
    <source>
        <dbReference type="Proteomes" id="UP000494120"/>
    </source>
</evidence>
<evidence type="ECO:0000313" key="7">
    <source>
        <dbReference type="EMBL" id="VWC63661.1"/>
    </source>
</evidence>
<dbReference type="InterPro" id="IPR001647">
    <property type="entry name" value="HTH_TetR"/>
</dbReference>
<dbReference type="EMBL" id="CABVQG010000008">
    <property type="protein sequence ID" value="VWC63661.1"/>
    <property type="molecule type" value="Genomic_DNA"/>
</dbReference>
<evidence type="ECO:0000256" key="3">
    <source>
        <dbReference type="ARBA" id="ARBA00023163"/>
    </source>
</evidence>
<keyword evidence="8" id="KW-1185">Reference proteome</keyword>
<keyword evidence="3" id="KW-0804">Transcription</keyword>
<dbReference type="PRINTS" id="PR00455">
    <property type="entry name" value="HTHTETR"/>
</dbReference>
<feature type="domain" description="HTH tetR-type" evidence="6">
    <location>
        <begin position="27"/>
        <end position="87"/>
    </location>
</feature>
<evidence type="ECO:0000256" key="5">
    <source>
        <dbReference type="SAM" id="MobiDB-lite"/>
    </source>
</evidence>
<feature type="DNA-binding region" description="H-T-H motif" evidence="4">
    <location>
        <begin position="50"/>
        <end position="69"/>
    </location>
</feature>
<evidence type="ECO:0000259" key="6">
    <source>
        <dbReference type="PROSITE" id="PS50977"/>
    </source>
</evidence>